<accession>A0A2T6C774</accession>
<dbReference type="OrthoDB" id="9808870at2"/>
<dbReference type="InterPro" id="IPR032809">
    <property type="entry name" value="Put_HupE_UreJ"/>
</dbReference>
<dbReference type="RefSeq" id="WP_108113507.1">
    <property type="nucleotide sequence ID" value="NZ_QBKT01000001.1"/>
</dbReference>
<keyword evidence="3" id="KW-1185">Reference proteome</keyword>
<feature type="transmembrane region" description="Helical" evidence="1">
    <location>
        <begin position="71"/>
        <end position="89"/>
    </location>
</feature>
<organism evidence="2 3">
    <name type="scientific">Kordia periserrulae</name>
    <dbReference type="NCBI Taxonomy" id="701523"/>
    <lineage>
        <taxon>Bacteria</taxon>
        <taxon>Pseudomonadati</taxon>
        <taxon>Bacteroidota</taxon>
        <taxon>Flavobacteriia</taxon>
        <taxon>Flavobacteriales</taxon>
        <taxon>Flavobacteriaceae</taxon>
        <taxon>Kordia</taxon>
    </lineage>
</organism>
<keyword evidence="1" id="KW-0472">Membrane</keyword>
<dbReference type="AlphaFoldDB" id="A0A2T6C774"/>
<proteinExistence type="predicted"/>
<feature type="transmembrane region" description="Helical" evidence="1">
    <location>
        <begin position="139"/>
        <end position="160"/>
    </location>
</feature>
<sequence>MSDFWIYFKLGLNHVLDFNGYDHVLFLIVLTVAYLFKDWKRVFWIVTIFTIGHTISLLLSTYNVIAVRANTAELLVYVTIIATALYNIFTAGKSNNKTKIVILLVVALFFGLIHGLAFSNYFKTITSGVESKLLPMLEFALGIEAAQIIVVLVVLVLSFVFQTVFRFSKRDWVMVISSIVLGIAFHIVDINFL</sequence>
<feature type="transmembrane region" description="Helical" evidence="1">
    <location>
        <begin position="101"/>
        <end position="119"/>
    </location>
</feature>
<dbReference type="Pfam" id="PF13795">
    <property type="entry name" value="HupE_UreJ_2"/>
    <property type="match status" value="1"/>
</dbReference>
<reference evidence="2 3" key="1">
    <citation type="submission" date="2018-04" db="EMBL/GenBank/DDBJ databases">
        <title>Genomic Encyclopedia of Archaeal and Bacterial Type Strains, Phase II (KMG-II): from individual species to whole genera.</title>
        <authorList>
            <person name="Goeker M."/>
        </authorList>
    </citation>
    <scope>NUCLEOTIDE SEQUENCE [LARGE SCALE GENOMIC DNA]</scope>
    <source>
        <strain evidence="2 3">DSM 25731</strain>
    </source>
</reference>
<feature type="transmembrane region" description="Helical" evidence="1">
    <location>
        <begin position="172"/>
        <end position="192"/>
    </location>
</feature>
<evidence type="ECO:0000313" key="3">
    <source>
        <dbReference type="Proteomes" id="UP000244090"/>
    </source>
</evidence>
<feature type="transmembrane region" description="Helical" evidence="1">
    <location>
        <begin position="20"/>
        <end position="36"/>
    </location>
</feature>
<feature type="transmembrane region" description="Helical" evidence="1">
    <location>
        <begin position="43"/>
        <end position="65"/>
    </location>
</feature>
<dbReference type="EMBL" id="QBKT01000001">
    <property type="protein sequence ID" value="PTX64164.1"/>
    <property type="molecule type" value="Genomic_DNA"/>
</dbReference>
<dbReference type="Proteomes" id="UP000244090">
    <property type="component" value="Unassembled WGS sequence"/>
</dbReference>
<keyword evidence="1" id="KW-0812">Transmembrane</keyword>
<keyword evidence="1" id="KW-1133">Transmembrane helix</keyword>
<comment type="caution">
    <text evidence="2">The sequence shown here is derived from an EMBL/GenBank/DDBJ whole genome shotgun (WGS) entry which is preliminary data.</text>
</comment>
<protein>
    <submittedName>
        <fullName evidence="2">HupE/UreJ protein</fullName>
    </submittedName>
</protein>
<name>A0A2T6C774_9FLAO</name>
<gene>
    <name evidence="2" type="ORF">C8N46_101775</name>
</gene>
<evidence type="ECO:0000256" key="1">
    <source>
        <dbReference type="SAM" id="Phobius"/>
    </source>
</evidence>
<evidence type="ECO:0000313" key="2">
    <source>
        <dbReference type="EMBL" id="PTX64164.1"/>
    </source>
</evidence>